<sequence length="1347" mass="158283">MLLFILFIPSYTLYCQNNLTIYASTYERKEWDLNKYFFGQDLTFSLNGDEENFELFQILQPMDATHIDLSDVTLLDIHSMKKQGFDTSYKAILIKNESMYQIRYPSIEIVYFETDQPCSFIRVIQKDAVLLAYGKRFWIAKQQNYYQVDSLILDIDIQDEKILILTKNDVQIYYYDGSFYDFNVVINTTVLTSLLPLASKQFEIIDAKLAILNQVVVLDKSFGVIILENINLDKFKLVYHHNYSYYSSYYAMSLMFEDLSYQIVVTTIQNSIFVLSPEGIDYFYWFNGLINFTQYRIAGLRVNSEQKYFTLYNTTNISIYSISNMVRMYSIQFETPILLDFNYQQSIIYLVTQNIQQSYYVSSAMLIMKPFTQPSNEFQRLQVIGTEESQCAITFNYIIYDYLDNNLYQKTNVKNQIKPFVNYPTYPQVSIFKELGVTGSNINAKIYLNDQSISLKLGYLEDMKINGIIWPENMLYISMFYSGSYTYYVIQLQTLKATLYQCRVSIINYELFCQKVHDFSPNRELDNDSFQWIEKEVVIFGYISKFRHTIEIFQLKQSIVTKLFMISTSLKDENSLINSFCMTEQYIYVVLEKKGEIQIYSLYDQQFIYTITSQDVQPYELKPKFVRIDKKQNLIIIANQDSLIAGFLYDNFSMVNYLSFPECRQIEVSLASYSFFVALHFGHQQELREYSMRRRSISFLKKIPLFHYILQTPLQMMSSLEQIIIRAYTPVLQQTVLLVYQPDANLRESLLTHIPLGWYLKDSLRLGITKVYYYGLLIHASSKFGIKNLLIYKNFQAVISSQWNDEYIHKKEILIHYDSIDSPEQIEFRQNVTFLNLMTNIAALVSNESLLVTQAAMKISNGWFKGQIIKYQAECQQCQDQIMLTQKIDLIQSLEYFSALLDQCQLKDDYFVFLTANQLIFLDSMHYVKHPTFYFSLDNQYTINKIWCKNDTILITGQTNTYAGFVQMIKYQDKQYQLIGEPFQIKLSYQLLQLELLDDGNFLILDGYQIIGGYMYYTSRICAYHYEYTPPKSVSYTYTPCVDSRKHSEFYASSFITYKINNKYRVFLSDLSQGLFIQDFHYIDSSIKCISADDTLYRVSLRLPIEQMMGLNIDDEVRYLKVIKNGNPQNNFQIFKMIILTNSIAHLSLVLYFEDNVYQKLYIDEMIQRYSDFDVYYEASLEKDYLALAYQTNYYTICIYKLGQKEQPTLMMAGVDIAKSYPNQFFSLHSDENGQTLLQLNKDNKKLNLYVVDEFATLSFLGNATEQPITLTALNQLTQASIILNIHMSAIVPTNLYWILLTILFCVLFLLALLALVVYQKNKRSRNKLQSQTKRNKGDAYCLYNQQ</sequence>
<protein>
    <recommendedName>
        <fullName evidence="5">Transmembrane protein</fullName>
    </recommendedName>
</protein>
<evidence type="ECO:0000313" key="3">
    <source>
        <dbReference type="EMBL" id="CAD8109990.1"/>
    </source>
</evidence>
<evidence type="ECO:0000256" key="1">
    <source>
        <dbReference type="SAM" id="Phobius"/>
    </source>
</evidence>
<keyword evidence="1" id="KW-0812">Transmembrane</keyword>
<name>A0A8S1Q5M5_PARPR</name>
<keyword evidence="2" id="KW-0732">Signal</keyword>
<evidence type="ECO:0008006" key="5">
    <source>
        <dbReference type="Google" id="ProtNLM"/>
    </source>
</evidence>
<dbReference type="OMA" id="ESQCAIT"/>
<accession>A0A8S1Q5M5</accession>
<organism evidence="3 4">
    <name type="scientific">Paramecium primaurelia</name>
    <dbReference type="NCBI Taxonomy" id="5886"/>
    <lineage>
        <taxon>Eukaryota</taxon>
        <taxon>Sar</taxon>
        <taxon>Alveolata</taxon>
        <taxon>Ciliophora</taxon>
        <taxon>Intramacronucleata</taxon>
        <taxon>Oligohymenophorea</taxon>
        <taxon>Peniculida</taxon>
        <taxon>Parameciidae</taxon>
        <taxon>Paramecium</taxon>
    </lineage>
</organism>
<feature type="signal peptide" evidence="2">
    <location>
        <begin position="1"/>
        <end position="15"/>
    </location>
</feature>
<feature type="transmembrane region" description="Helical" evidence="1">
    <location>
        <begin position="1296"/>
        <end position="1319"/>
    </location>
</feature>
<dbReference type="EMBL" id="CAJJDM010000146">
    <property type="protein sequence ID" value="CAD8109990.1"/>
    <property type="molecule type" value="Genomic_DNA"/>
</dbReference>
<evidence type="ECO:0000313" key="4">
    <source>
        <dbReference type="Proteomes" id="UP000688137"/>
    </source>
</evidence>
<comment type="caution">
    <text evidence="3">The sequence shown here is derived from an EMBL/GenBank/DDBJ whole genome shotgun (WGS) entry which is preliminary data.</text>
</comment>
<feature type="chain" id="PRO_5035716394" description="Transmembrane protein" evidence="2">
    <location>
        <begin position="16"/>
        <end position="1347"/>
    </location>
</feature>
<keyword evidence="1" id="KW-0472">Membrane</keyword>
<proteinExistence type="predicted"/>
<keyword evidence="1" id="KW-1133">Transmembrane helix</keyword>
<evidence type="ECO:0000256" key="2">
    <source>
        <dbReference type="SAM" id="SignalP"/>
    </source>
</evidence>
<reference evidence="3" key="1">
    <citation type="submission" date="2021-01" db="EMBL/GenBank/DDBJ databases">
        <authorList>
            <consortium name="Genoscope - CEA"/>
            <person name="William W."/>
        </authorList>
    </citation>
    <scope>NUCLEOTIDE SEQUENCE</scope>
</reference>
<gene>
    <name evidence="3" type="ORF">PPRIM_AZ9-3.1.T1420102</name>
</gene>
<keyword evidence="4" id="KW-1185">Reference proteome</keyword>
<dbReference type="Proteomes" id="UP000688137">
    <property type="component" value="Unassembled WGS sequence"/>
</dbReference>